<dbReference type="EMBL" id="JAGQHR010000179">
    <property type="protein sequence ID" value="MCA9727506.1"/>
    <property type="molecule type" value="Genomic_DNA"/>
</dbReference>
<sequence length="121" mass="12877">LGGTLGGHRPSWWSGEGGYKFRGGDYHDEIVFGLAAGVEVVSRVWLRLGIGGISALKSTVVDVQDPQQHDPSQNASYASIGGALLYRLNDALGVEIGYSSDVAGENTFQGRSLELALEMRP</sequence>
<dbReference type="Proteomes" id="UP000697710">
    <property type="component" value="Unassembled WGS sequence"/>
</dbReference>
<gene>
    <name evidence="1" type="ORF">KC729_07470</name>
</gene>
<proteinExistence type="predicted"/>
<accession>A0A956M0E0</accession>
<dbReference type="AlphaFoldDB" id="A0A956M0E0"/>
<evidence type="ECO:0000313" key="1">
    <source>
        <dbReference type="EMBL" id="MCA9727506.1"/>
    </source>
</evidence>
<organism evidence="1 2">
    <name type="scientific">Eiseniibacteriota bacterium</name>
    <dbReference type="NCBI Taxonomy" id="2212470"/>
    <lineage>
        <taxon>Bacteria</taxon>
        <taxon>Candidatus Eiseniibacteriota</taxon>
    </lineage>
</organism>
<evidence type="ECO:0000313" key="2">
    <source>
        <dbReference type="Proteomes" id="UP000697710"/>
    </source>
</evidence>
<feature type="non-terminal residue" evidence="1">
    <location>
        <position position="1"/>
    </location>
</feature>
<comment type="caution">
    <text evidence="1">The sequence shown here is derived from an EMBL/GenBank/DDBJ whole genome shotgun (WGS) entry which is preliminary data.</text>
</comment>
<dbReference type="Pfam" id="PF13557">
    <property type="entry name" value="Phenol_MetA_deg"/>
    <property type="match status" value="1"/>
</dbReference>
<dbReference type="InterPro" id="IPR025737">
    <property type="entry name" value="FApF"/>
</dbReference>
<reference evidence="1" key="2">
    <citation type="journal article" date="2021" name="Microbiome">
        <title>Successional dynamics and alternative stable states in a saline activated sludge microbial community over 9 years.</title>
        <authorList>
            <person name="Wang Y."/>
            <person name="Ye J."/>
            <person name="Ju F."/>
            <person name="Liu L."/>
            <person name="Boyd J.A."/>
            <person name="Deng Y."/>
            <person name="Parks D.H."/>
            <person name="Jiang X."/>
            <person name="Yin X."/>
            <person name="Woodcroft B.J."/>
            <person name="Tyson G.W."/>
            <person name="Hugenholtz P."/>
            <person name="Polz M.F."/>
            <person name="Zhang T."/>
        </authorList>
    </citation>
    <scope>NUCLEOTIDE SEQUENCE</scope>
    <source>
        <strain evidence="1">HKST-UBA01</strain>
    </source>
</reference>
<reference evidence="1" key="1">
    <citation type="submission" date="2020-04" db="EMBL/GenBank/DDBJ databases">
        <authorList>
            <person name="Zhang T."/>
        </authorList>
    </citation>
    <scope>NUCLEOTIDE SEQUENCE</scope>
    <source>
        <strain evidence="1">HKST-UBA01</strain>
    </source>
</reference>
<protein>
    <submittedName>
        <fullName evidence="1">Transporter</fullName>
    </submittedName>
</protein>
<name>A0A956M0E0_UNCEI</name>